<gene>
    <name evidence="1" type="ordered locus">BpOF4_06155</name>
</gene>
<dbReference type="RefSeq" id="WP_012960566.1">
    <property type="nucleotide sequence ID" value="NC_013791.2"/>
</dbReference>
<dbReference type="AlphaFoldDB" id="D3FZQ1"/>
<dbReference type="InterPro" id="IPR058930">
    <property type="entry name" value="YwzD"/>
</dbReference>
<dbReference type="KEGG" id="bpf:BpOF4_06155"/>
<dbReference type="Pfam" id="PF26162">
    <property type="entry name" value="YwzD"/>
    <property type="match status" value="1"/>
</dbReference>
<dbReference type="EMBL" id="CP001878">
    <property type="protein sequence ID" value="ADC49293.1"/>
    <property type="molecule type" value="Genomic_DNA"/>
</dbReference>
<protein>
    <submittedName>
        <fullName evidence="1">Uncharacterized protein</fullName>
    </submittedName>
</protein>
<dbReference type="Proteomes" id="UP000001544">
    <property type="component" value="Chromosome"/>
</dbReference>
<accession>D3FZQ1</accession>
<dbReference type="HOGENOM" id="CLU_3040550_0_0_9"/>
<reference evidence="1 2" key="1">
    <citation type="journal article" date="2011" name="Environ. Microbiol.">
        <title>Genome of alkaliphilic Bacillus pseudofirmus OF4 reveals adaptations that support the ability to grow in an external pH range from 7.5 to 11.4.</title>
        <authorList>
            <person name="Janto B."/>
            <person name="Ahmed A."/>
            <person name="Ito M."/>
            <person name="Liu J."/>
            <person name="Hicks D.B."/>
            <person name="Pagni S."/>
            <person name="Fackelmayer O.J."/>
            <person name="Smith T.A."/>
            <person name="Earl J."/>
            <person name="Elbourne L.D."/>
            <person name="Hassan K."/>
            <person name="Paulsen I.T."/>
            <person name="Kolsto A.B."/>
            <person name="Tourasse N.J."/>
            <person name="Ehrlich G.D."/>
            <person name="Boissy R."/>
            <person name="Ivey D.M."/>
            <person name="Li G."/>
            <person name="Xue Y."/>
            <person name="Ma Y."/>
            <person name="Hu F.Z."/>
            <person name="Krulwich T.A."/>
        </authorList>
    </citation>
    <scope>NUCLEOTIDE SEQUENCE [LARGE SCALE GENOMIC DNA]</scope>
    <source>
        <strain evidence="2">ATCC BAA-2126 / JCM 17055 / OF4</strain>
    </source>
</reference>
<evidence type="ECO:0000313" key="2">
    <source>
        <dbReference type="Proteomes" id="UP000001544"/>
    </source>
</evidence>
<sequence>MSTLKDATKFTEQHLKDLMQQIQQKGTDQADLTSSQLVEEIAAVLRPFVNQEKA</sequence>
<proteinExistence type="predicted"/>
<name>D3FZQ1_ALKPO</name>
<keyword evidence="2" id="KW-1185">Reference proteome</keyword>
<evidence type="ECO:0000313" key="1">
    <source>
        <dbReference type="EMBL" id="ADC49293.1"/>
    </source>
</evidence>
<dbReference type="STRING" id="398511.BpOF4_06155"/>
<organism evidence="1 2">
    <name type="scientific">Alkalihalophilus pseudofirmus (strain ATCC BAA-2126 / JCM 17055 / OF4)</name>
    <name type="common">Bacillus pseudofirmus</name>
    <dbReference type="NCBI Taxonomy" id="398511"/>
    <lineage>
        <taxon>Bacteria</taxon>
        <taxon>Bacillati</taxon>
        <taxon>Bacillota</taxon>
        <taxon>Bacilli</taxon>
        <taxon>Bacillales</taxon>
        <taxon>Bacillaceae</taxon>
        <taxon>Alkalihalophilus</taxon>
    </lineage>
</organism>